<dbReference type="InterPro" id="IPR053714">
    <property type="entry name" value="Iso_Racemase_Enz_sf"/>
</dbReference>
<organism evidence="1 2">
    <name type="scientific">Vibrio ishigakensis</name>
    <dbReference type="NCBI Taxonomy" id="1481914"/>
    <lineage>
        <taxon>Bacteria</taxon>
        <taxon>Pseudomonadati</taxon>
        <taxon>Pseudomonadota</taxon>
        <taxon>Gammaproteobacteria</taxon>
        <taxon>Vibrionales</taxon>
        <taxon>Vibrionaceae</taxon>
        <taxon>Vibrio</taxon>
    </lineage>
</organism>
<gene>
    <name evidence="1" type="ORF">JCM19231_1266</name>
</gene>
<dbReference type="AlphaFoldDB" id="A0A0B8NWW3"/>
<protein>
    <submittedName>
        <fullName evidence="1">Hydantoin racemase</fullName>
    </submittedName>
</protein>
<reference evidence="1 2" key="2">
    <citation type="submission" date="2015-01" db="EMBL/GenBank/DDBJ databases">
        <authorList>
            <consortium name="NBRP consortium"/>
            <person name="Sawabe T."/>
            <person name="Meirelles P."/>
            <person name="Feng G."/>
            <person name="Sayaka M."/>
            <person name="Hattori M."/>
            <person name="Ohkuma M."/>
        </authorList>
    </citation>
    <scope>NUCLEOTIDE SEQUENCE [LARGE SCALE GENOMIC DNA]</scope>
    <source>
        <strain evidence="2">JCM 19231</strain>
    </source>
</reference>
<sequence length="57" mass="5983">MKINLINPNTCQGMTDKLSTSAQQVALPSTQIYANSPVNGPESIECALDETIAAAAF</sequence>
<reference evidence="1 2" key="1">
    <citation type="submission" date="2015-01" db="EMBL/GenBank/DDBJ databases">
        <title>Vibrio sp. C1 JCM 19231 whole genome shotgun sequence.</title>
        <authorList>
            <person name="Sawabe T."/>
            <person name="Meirelles P."/>
            <person name="Feng G."/>
            <person name="Sayaka M."/>
            <person name="Hattori M."/>
            <person name="Ohkuma M."/>
        </authorList>
    </citation>
    <scope>NUCLEOTIDE SEQUENCE [LARGE SCALE GENOMIC DNA]</scope>
    <source>
        <strain evidence="2">JCM 19231</strain>
    </source>
</reference>
<comment type="caution">
    <text evidence="1">The sequence shown here is derived from an EMBL/GenBank/DDBJ whole genome shotgun (WGS) entry which is preliminary data.</text>
</comment>
<dbReference type="Gene3D" id="3.40.50.12500">
    <property type="match status" value="1"/>
</dbReference>
<accession>A0A0B8NWW3</accession>
<dbReference type="Proteomes" id="UP000031671">
    <property type="component" value="Unassembled WGS sequence"/>
</dbReference>
<name>A0A0B8NWW3_9VIBR</name>
<keyword evidence="2" id="KW-1185">Reference proteome</keyword>
<dbReference type="EMBL" id="BBRZ01000036">
    <property type="protein sequence ID" value="GAM56772.1"/>
    <property type="molecule type" value="Genomic_DNA"/>
</dbReference>
<evidence type="ECO:0000313" key="2">
    <source>
        <dbReference type="Proteomes" id="UP000031671"/>
    </source>
</evidence>
<proteinExistence type="predicted"/>
<evidence type="ECO:0000313" key="1">
    <source>
        <dbReference type="EMBL" id="GAM56772.1"/>
    </source>
</evidence>